<dbReference type="Gene3D" id="3.40.640.10">
    <property type="entry name" value="Type I PLP-dependent aspartate aminotransferase-like (Major domain)"/>
    <property type="match status" value="1"/>
</dbReference>
<feature type="binding site" evidence="7">
    <location>
        <position position="354"/>
    </location>
    <ligand>
        <name>substrate</name>
    </ligand>
</feature>
<evidence type="ECO:0000256" key="6">
    <source>
        <dbReference type="ARBA" id="ARBA00022898"/>
    </source>
</evidence>
<evidence type="ECO:0000256" key="3">
    <source>
        <dbReference type="ARBA" id="ARBA00013049"/>
    </source>
</evidence>
<proteinExistence type="inferred from homology"/>
<dbReference type="InterPro" id="IPR020578">
    <property type="entry name" value="Aminotrans_V_PyrdxlP_BS"/>
</dbReference>
<dbReference type="InterPro" id="IPR000192">
    <property type="entry name" value="Aminotrans_V_dom"/>
</dbReference>
<dbReference type="FunFam" id="3.90.1150.10:FF:000049">
    <property type="entry name" value="Alanine-glyoxylate aminotransferase 1"/>
    <property type="match status" value="1"/>
</dbReference>
<dbReference type="InterPro" id="IPR024169">
    <property type="entry name" value="SP_NH2Trfase/AEP_transaminase"/>
</dbReference>
<evidence type="ECO:0000313" key="12">
    <source>
        <dbReference type="EMBL" id="WFD18116.1"/>
    </source>
</evidence>
<dbReference type="PROSITE" id="PS00595">
    <property type="entry name" value="AA_TRANSFER_CLASS_5"/>
    <property type="match status" value="1"/>
</dbReference>
<dbReference type="GO" id="GO:0019265">
    <property type="term" value="P:glycine biosynthetic process, by transamination of glyoxylate"/>
    <property type="evidence" value="ECO:0007669"/>
    <property type="project" value="TreeGrafter"/>
</dbReference>
<evidence type="ECO:0000256" key="1">
    <source>
        <dbReference type="ARBA" id="ARBA00001933"/>
    </source>
</evidence>
<dbReference type="SUPFAM" id="SSF53383">
    <property type="entry name" value="PLP-dependent transferases"/>
    <property type="match status" value="1"/>
</dbReference>
<dbReference type="PANTHER" id="PTHR21152">
    <property type="entry name" value="AMINOTRANSFERASE CLASS V"/>
    <property type="match status" value="1"/>
</dbReference>
<comment type="similarity">
    <text evidence="2 9">Belongs to the class-V pyridoxal-phosphate-dependent aminotransferase family.</text>
</comment>
<reference evidence="12" key="1">
    <citation type="submission" date="2023-03" db="EMBL/GenBank/DDBJ databases">
        <title>Mating type loci evolution in Malassezia.</title>
        <authorList>
            <person name="Coelho M.A."/>
        </authorList>
    </citation>
    <scope>NUCLEOTIDE SEQUENCE</scope>
    <source>
        <strain evidence="12">CBS 10434</strain>
    </source>
</reference>
<name>A0AAF0E4N9_9BASI</name>
<feature type="modified residue" description="N6-(pyridoxal phosphate)lysine" evidence="8">
    <location>
        <position position="197"/>
    </location>
</feature>
<evidence type="ECO:0000256" key="5">
    <source>
        <dbReference type="ARBA" id="ARBA00022679"/>
    </source>
</evidence>
<organism evidence="12 13">
    <name type="scientific">Malassezia caprae</name>
    <dbReference type="NCBI Taxonomy" id="1381934"/>
    <lineage>
        <taxon>Eukaryota</taxon>
        <taxon>Fungi</taxon>
        <taxon>Dikarya</taxon>
        <taxon>Basidiomycota</taxon>
        <taxon>Ustilaginomycotina</taxon>
        <taxon>Malasseziomycetes</taxon>
        <taxon>Malasseziales</taxon>
        <taxon>Malasseziaceae</taxon>
        <taxon>Malassezia</taxon>
    </lineage>
</organism>
<dbReference type="EC" id="2.6.1.44" evidence="3"/>
<dbReference type="PIRSF" id="PIRSF000524">
    <property type="entry name" value="SPT"/>
    <property type="match status" value="1"/>
</dbReference>
<dbReference type="Pfam" id="PF00266">
    <property type="entry name" value="Aminotran_5"/>
    <property type="match status" value="1"/>
</dbReference>
<keyword evidence="13" id="KW-1185">Reference proteome</keyword>
<dbReference type="Gene3D" id="3.90.1150.10">
    <property type="entry name" value="Aspartate Aminotransferase, domain 1"/>
    <property type="match status" value="1"/>
</dbReference>
<evidence type="ECO:0000256" key="8">
    <source>
        <dbReference type="PIRSR" id="PIRSR000524-50"/>
    </source>
</evidence>
<dbReference type="InterPro" id="IPR015424">
    <property type="entry name" value="PyrdxlP-dep_Trfase"/>
</dbReference>
<protein>
    <recommendedName>
        <fullName evidence="3">alanine--glyoxylate transaminase</fullName>
        <ecNumber evidence="3">2.6.1.44</ecNumber>
    </recommendedName>
</protein>
<evidence type="ECO:0000259" key="11">
    <source>
        <dbReference type="Pfam" id="PF00266"/>
    </source>
</evidence>
<dbReference type="InterPro" id="IPR015421">
    <property type="entry name" value="PyrdxlP-dep_Trfase_major"/>
</dbReference>
<sequence>MPFQQDPHKLLMIPGPIEVADDVLYANAHPSMAHTSPEFVPVFGEALKMLRTVVDGPTAQPIVVAGSGTLGWDMASANLLEAGDEVLVLTTGFFGDSFAECLATYGAKPTVLTAPVGAPSSLDEVAKALREKKYKAITITHVDTSTGVLNDAESIARVVKEVSPETLIILDGVCSVGSEEIHMDAWGIDYLLFASQKGMGCPPGLSLSLASERAIRTFEARKTPAAIFFGSWKRWLPVMKAYEAGNMAYFATPPVQLIYALHTSLKTMTSGSVSLADRYQRHRDMSKQVKDGIAALGLEQLALPEARETGVANGMTAVRYPPGMGAADILPKMAQRGVVFGAGLHKACKDEYFRIGHMGVSVVNKERGDIETLLQHLGEVLKENGFSK</sequence>
<dbReference type="AlphaFoldDB" id="A0AAF0E4N9"/>
<evidence type="ECO:0000256" key="2">
    <source>
        <dbReference type="ARBA" id="ARBA00009236"/>
    </source>
</evidence>
<keyword evidence="4" id="KW-0032">Aminotransferase</keyword>
<dbReference type="GO" id="GO:0004760">
    <property type="term" value="F:L-serine-pyruvate transaminase activity"/>
    <property type="evidence" value="ECO:0007669"/>
    <property type="project" value="TreeGrafter"/>
</dbReference>
<evidence type="ECO:0000256" key="10">
    <source>
        <dbReference type="RuleBase" id="RU004504"/>
    </source>
</evidence>
<comment type="cofactor">
    <cofactor evidence="1 8 10">
        <name>pyridoxal 5'-phosphate</name>
        <dbReference type="ChEBI" id="CHEBI:597326"/>
    </cofactor>
</comment>
<keyword evidence="6 8" id="KW-0663">Pyridoxal phosphate</keyword>
<dbReference type="Proteomes" id="UP001220961">
    <property type="component" value="Chromosome 1"/>
</dbReference>
<evidence type="ECO:0000256" key="9">
    <source>
        <dbReference type="RuleBase" id="RU004075"/>
    </source>
</evidence>
<gene>
    <name evidence="12" type="ORF">MCAP1_000328</name>
</gene>
<feature type="domain" description="Aminotransferase class V" evidence="11">
    <location>
        <begin position="24"/>
        <end position="347"/>
    </location>
</feature>
<dbReference type="EMBL" id="CP119908">
    <property type="protein sequence ID" value="WFD18116.1"/>
    <property type="molecule type" value="Genomic_DNA"/>
</dbReference>
<dbReference type="GO" id="GO:0008453">
    <property type="term" value="F:alanine-glyoxylate transaminase activity"/>
    <property type="evidence" value="ECO:0007669"/>
    <property type="project" value="UniProtKB-EC"/>
</dbReference>
<dbReference type="FunFam" id="3.40.640.10:FF:000027">
    <property type="entry name" value="Serine--pyruvate aminotransferase, mitochondrial"/>
    <property type="match status" value="1"/>
</dbReference>
<accession>A0AAF0E4N9</accession>
<evidence type="ECO:0000256" key="7">
    <source>
        <dbReference type="PIRSR" id="PIRSR000524-1"/>
    </source>
</evidence>
<dbReference type="InterPro" id="IPR015422">
    <property type="entry name" value="PyrdxlP-dep_Trfase_small"/>
</dbReference>
<keyword evidence="5" id="KW-0808">Transferase</keyword>
<evidence type="ECO:0000313" key="13">
    <source>
        <dbReference type="Proteomes" id="UP001220961"/>
    </source>
</evidence>
<evidence type="ECO:0000256" key="4">
    <source>
        <dbReference type="ARBA" id="ARBA00022576"/>
    </source>
</evidence>
<dbReference type="PANTHER" id="PTHR21152:SF24">
    <property type="entry name" value="ALANINE--GLYOXYLATE AMINOTRANSFERASE 1"/>
    <property type="match status" value="1"/>
</dbReference>
<dbReference type="GO" id="GO:0005777">
    <property type="term" value="C:peroxisome"/>
    <property type="evidence" value="ECO:0007669"/>
    <property type="project" value="TreeGrafter"/>
</dbReference>